<dbReference type="STRING" id="1565605.PG1C_06900"/>
<dbReference type="Gene3D" id="3.90.56.10">
    <property type="entry name" value="Monooxygenase component MmoB/DmpM"/>
    <property type="match status" value="1"/>
</dbReference>
<gene>
    <name evidence="2" type="ORF">PG1C_06900</name>
</gene>
<proteinExistence type="inferred from homology"/>
<name>A0A0C5IZN4_9PROT</name>
<keyword evidence="3" id="KW-1185">Reference proteome</keyword>
<dbReference type="InterPro" id="IPR036889">
    <property type="entry name" value="mOase_MmoB_DmpM_sf"/>
</dbReference>
<sequence>MSKVFIIVQANEEARPIVEALLQDNPHAVAQESPAMVRVEAEGKLTLNRATVEDLTGQPFNIQQLHVNLISISGHIDEDDDYLTVEWAN</sequence>
<dbReference type="HOGENOM" id="CLU_148539_2_0_4"/>
<evidence type="ECO:0000313" key="3">
    <source>
        <dbReference type="Proteomes" id="UP000061603"/>
    </source>
</evidence>
<keyword evidence="2" id="KW-0560">Oxidoreductase</keyword>
<evidence type="ECO:0000256" key="1">
    <source>
        <dbReference type="ARBA" id="ARBA00006313"/>
    </source>
</evidence>
<protein>
    <submittedName>
        <fullName evidence="2">Monooxygenase</fullName>
    </submittedName>
</protein>
<dbReference type="InterPro" id="IPR003454">
    <property type="entry name" value="MOase_MmoB_DmpM"/>
</dbReference>
<evidence type="ECO:0000313" key="2">
    <source>
        <dbReference type="EMBL" id="AJP48262.1"/>
    </source>
</evidence>
<keyword evidence="2" id="KW-0503">Monooxygenase</keyword>
<dbReference type="KEGG" id="rbu:PG1C_06900"/>
<dbReference type="RefSeq" id="WP_202636781.1">
    <property type="nucleotide sequence ID" value="NZ_CP010554.1"/>
</dbReference>
<dbReference type="AlphaFoldDB" id="A0A0C5IZN4"/>
<dbReference type="GO" id="GO:0004497">
    <property type="term" value="F:monooxygenase activity"/>
    <property type="evidence" value="ECO:0007669"/>
    <property type="project" value="UniProtKB-KW"/>
</dbReference>
<dbReference type="SUPFAM" id="SSF56029">
    <property type="entry name" value="Monooxygenase (hydroxylase) regulatory protein"/>
    <property type="match status" value="1"/>
</dbReference>
<comment type="similarity">
    <text evidence="1">Belongs to the TmoD/XamoD family.</text>
</comment>
<reference evidence="2 3" key="1">
    <citation type="journal article" date="2015" name="Genome Announc.">
        <title>Complete Genome Sequence of a Novel Bacterium within the Family Rhodocyclaceae That Degrades Polycyclic Aromatic Hydrocarbons.</title>
        <authorList>
            <person name="Singleton D.R."/>
            <person name="Dickey A.N."/>
            <person name="Scholl E.H."/>
            <person name="Wright F.A."/>
            <person name="Aitken M.D."/>
        </authorList>
    </citation>
    <scope>NUCLEOTIDE SEQUENCE [LARGE SCALE GENOMIC DNA]</scope>
    <source>
        <strain evidence="3">PG1-Ca6</strain>
    </source>
</reference>
<accession>A0A0C5IZN4</accession>
<organism evidence="2 3">
    <name type="scientific">Rugosibacter aromaticivorans</name>
    <dbReference type="NCBI Taxonomy" id="1565605"/>
    <lineage>
        <taxon>Bacteria</taxon>
        <taxon>Pseudomonadati</taxon>
        <taxon>Pseudomonadota</taxon>
        <taxon>Betaproteobacteria</taxon>
        <taxon>Nitrosomonadales</taxon>
        <taxon>Sterolibacteriaceae</taxon>
        <taxon>Rugosibacter</taxon>
    </lineage>
</organism>
<dbReference type="EMBL" id="CP010554">
    <property type="protein sequence ID" value="AJP48262.1"/>
    <property type="molecule type" value="Genomic_DNA"/>
</dbReference>
<dbReference type="Proteomes" id="UP000061603">
    <property type="component" value="Chromosome"/>
</dbReference>
<dbReference type="Pfam" id="PF02406">
    <property type="entry name" value="MmoB_DmpM"/>
    <property type="match status" value="1"/>
</dbReference>